<gene>
    <name evidence="2" type="ordered locus">Calni_1615</name>
</gene>
<dbReference type="OrthoDB" id="9787241at2"/>
<evidence type="ECO:0000313" key="2">
    <source>
        <dbReference type="EMBL" id="ADR19523.1"/>
    </source>
</evidence>
<dbReference type="AlphaFoldDB" id="E4TFF0"/>
<keyword evidence="3" id="KW-1185">Reference proteome</keyword>
<evidence type="ECO:0000259" key="1">
    <source>
        <dbReference type="Pfam" id="PF10040"/>
    </source>
</evidence>
<dbReference type="HOGENOM" id="CLU_050021_0_0_0"/>
<reference evidence="2 3" key="2">
    <citation type="journal article" date="2011" name="Stand. Genomic Sci.">
        <title>Complete genome sequence of Calditerrivibrio nitroreducens type strain (Yu37-1).</title>
        <authorList>
            <person name="Pitluck S."/>
            <person name="Sikorski J."/>
            <person name="Zeytun A."/>
            <person name="Lapidus A."/>
            <person name="Nolan M."/>
            <person name="Lucas S."/>
            <person name="Hammon N."/>
            <person name="Deshpande S."/>
            <person name="Cheng J.F."/>
            <person name="Tapia R."/>
            <person name="Han C."/>
            <person name="Goodwin L."/>
            <person name="Liolios K."/>
            <person name="Pagani I."/>
            <person name="Ivanova N."/>
            <person name="Mavromatis K."/>
            <person name="Pati A."/>
            <person name="Chen A."/>
            <person name="Palaniappan K."/>
            <person name="Hauser L."/>
            <person name="Chang Y.J."/>
            <person name="Jeffries C.D."/>
            <person name="Detter J.C."/>
            <person name="Brambilla E."/>
            <person name="Djao O.D."/>
            <person name="Rohde M."/>
            <person name="Spring S."/>
            <person name="Goker M."/>
            <person name="Woyke T."/>
            <person name="Bristow J."/>
            <person name="Eisen J.A."/>
            <person name="Markowitz V."/>
            <person name="Hugenholtz P."/>
            <person name="Kyrpides N.C."/>
            <person name="Klenk H.P."/>
            <person name="Land M."/>
        </authorList>
    </citation>
    <scope>NUCLEOTIDE SEQUENCE [LARGE SCALE GENOMIC DNA]</scope>
    <source>
        <strain evidence="3">DSM 19672 / NBRC 101217 / Yu37-1</strain>
    </source>
</reference>
<protein>
    <submittedName>
        <fullName evidence="2">CRISPR-associated protein Cas6</fullName>
    </submittedName>
</protein>
<organism evidence="2 3">
    <name type="scientific">Calditerrivibrio nitroreducens (strain DSM 19672 / NBRC 101217 / Yu37-1)</name>
    <dbReference type="NCBI Taxonomy" id="768670"/>
    <lineage>
        <taxon>Bacteria</taxon>
        <taxon>Pseudomonadati</taxon>
        <taxon>Deferribacterota</taxon>
        <taxon>Deferribacteres</taxon>
        <taxon>Deferribacterales</taxon>
        <taxon>Calditerrivibrionaceae</taxon>
    </lineage>
</organism>
<sequence length="301" mass="35176">MKIRYNQFLFRLKFKNRFTTKVYPAFVIRSVLGNELRKLSCILRGKECGDCPLKFQCAYSYIFETPIKKDTEFLLGRDRASHPFRIFSDTLPRKEFEEIRLTLSLFGRGVDYFPYLFFALKMGGEKGLFKERIPYEIKSIQEGDSVVYNGEGDQIEKPDERLWSFDSSDEEKSLFIKITFLSPVRMKINNRYTHRITYLDMLRNILQRINIIGSMYGDGEKLKIDLKKMSEKEERNSLIWVEYDRYSARQESEMKLGGAVGEVVLKGSFSKWEVSLLKACEIFGLGKNTSFGFGEVKVEVL</sequence>
<dbReference type="Gene3D" id="3.30.70.1900">
    <property type="match status" value="1"/>
</dbReference>
<feature type="domain" description="CRISPR-associated protein Cas6 C-terminal" evidence="1">
    <location>
        <begin position="178"/>
        <end position="296"/>
    </location>
</feature>
<dbReference type="KEGG" id="cni:Calni_1615"/>
<dbReference type="Pfam" id="PF10040">
    <property type="entry name" value="CRISPR_Cas6"/>
    <property type="match status" value="1"/>
</dbReference>
<name>E4TFF0_CALNY</name>
<dbReference type="InterPro" id="IPR019267">
    <property type="entry name" value="CRISPR-assoc_Cas6_C"/>
</dbReference>
<accession>E4TFF0</accession>
<dbReference type="eggNOG" id="COG5551">
    <property type="taxonomic scope" value="Bacteria"/>
</dbReference>
<dbReference type="Proteomes" id="UP000007039">
    <property type="component" value="Chromosome"/>
</dbReference>
<dbReference type="RefSeq" id="WP_013451734.1">
    <property type="nucleotide sequence ID" value="NC_014758.1"/>
</dbReference>
<reference key="1">
    <citation type="submission" date="2010-11" db="EMBL/GenBank/DDBJ databases">
        <title>The complete genome of chromosome of Calditerrivibrio nitroreducens DSM 19672.</title>
        <authorList>
            <consortium name="US DOE Joint Genome Institute (JGI-PGF)"/>
            <person name="Lucas S."/>
            <person name="Copeland A."/>
            <person name="Lapidus A."/>
            <person name="Bruce D."/>
            <person name="Goodwin L."/>
            <person name="Pitluck S."/>
            <person name="Kyrpides N."/>
            <person name="Mavromatis K."/>
            <person name="Ivanova N."/>
            <person name="Mikhailova N."/>
            <person name="Zeytun A."/>
            <person name="Brettin T."/>
            <person name="Detter J.C."/>
            <person name="Tapia R."/>
            <person name="Han C."/>
            <person name="Land M."/>
            <person name="Hauser L."/>
            <person name="Markowitz V."/>
            <person name="Cheng J.-F."/>
            <person name="Hugenholtz P."/>
            <person name="Woyke T."/>
            <person name="Wu D."/>
            <person name="Spring S."/>
            <person name="Schroeder M."/>
            <person name="Brambilla E."/>
            <person name="Klenk H.-P."/>
            <person name="Eisen J.A."/>
        </authorList>
    </citation>
    <scope>NUCLEOTIDE SEQUENCE [LARGE SCALE GENOMIC DNA]</scope>
    <source>
        <strain>DSM 19672</strain>
    </source>
</reference>
<evidence type="ECO:0000313" key="3">
    <source>
        <dbReference type="Proteomes" id="UP000007039"/>
    </source>
</evidence>
<proteinExistence type="predicted"/>
<dbReference type="EMBL" id="CP002347">
    <property type="protein sequence ID" value="ADR19523.1"/>
    <property type="molecule type" value="Genomic_DNA"/>
</dbReference>
<dbReference type="STRING" id="768670.Calni_1615"/>